<dbReference type="SUPFAM" id="SSF54631">
    <property type="entry name" value="CBS-domain pair"/>
    <property type="match status" value="1"/>
</dbReference>
<dbReference type="Gene3D" id="3.10.580.10">
    <property type="entry name" value="CBS-domain"/>
    <property type="match status" value="1"/>
</dbReference>
<dbReference type="PANTHER" id="PTHR22572">
    <property type="entry name" value="SUGAR-1-PHOSPHATE GUANYL TRANSFERASE"/>
    <property type="match status" value="1"/>
</dbReference>
<dbReference type="InterPro" id="IPR000644">
    <property type="entry name" value="CBS_dom"/>
</dbReference>
<dbReference type="InterPro" id="IPR029044">
    <property type="entry name" value="Nucleotide-diphossugar_trans"/>
</dbReference>
<feature type="domain" description="CBS" evidence="2">
    <location>
        <begin position="1"/>
        <end position="61"/>
    </location>
</feature>
<comment type="caution">
    <text evidence="3">The sequence shown here is derived from an EMBL/GenBank/DDBJ whole genome shotgun (WGS) entry which is preliminary data.</text>
</comment>
<dbReference type="AlphaFoldDB" id="A0A2T6AFK4"/>
<evidence type="ECO:0000313" key="4">
    <source>
        <dbReference type="Proteomes" id="UP000244174"/>
    </source>
</evidence>
<dbReference type="Pfam" id="PF00483">
    <property type="entry name" value="NTP_transferase"/>
    <property type="match status" value="1"/>
</dbReference>
<dbReference type="Proteomes" id="UP000244174">
    <property type="component" value="Unassembled WGS sequence"/>
</dbReference>
<protein>
    <submittedName>
        <fullName evidence="3">CBS domain protein</fullName>
    </submittedName>
</protein>
<evidence type="ECO:0000259" key="2">
    <source>
        <dbReference type="PROSITE" id="PS51371"/>
    </source>
</evidence>
<reference evidence="3 4" key="1">
    <citation type="submission" date="2018-04" db="EMBL/GenBank/DDBJ databases">
        <title>Genomic Encyclopedia of Archaeal and Bacterial Type Strains, Phase II (KMG-II): from individual species to whole genera.</title>
        <authorList>
            <person name="Goeker M."/>
        </authorList>
    </citation>
    <scope>NUCLEOTIDE SEQUENCE [LARGE SCALE GENOMIC DNA]</scope>
    <source>
        <strain evidence="3 4">DSM 23082</strain>
    </source>
</reference>
<dbReference type="PROSITE" id="PS51371">
    <property type="entry name" value="CBS"/>
    <property type="match status" value="1"/>
</dbReference>
<dbReference type="InterPro" id="IPR050486">
    <property type="entry name" value="Mannose-1P_guanyltransferase"/>
</dbReference>
<gene>
    <name evidence="3" type="ORF">C8P64_3038</name>
</gene>
<organism evidence="3 4">
    <name type="scientific">Christiangramia gaetbulicola</name>
    <dbReference type="NCBI Taxonomy" id="703340"/>
    <lineage>
        <taxon>Bacteria</taxon>
        <taxon>Pseudomonadati</taxon>
        <taxon>Bacteroidota</taxon>
        <taxon>Flavobacteriia</taxon>
        <taxon>Flavobacteriales</taxon>
        <taxon>Flavobacteriaceae</taxon>
        <taxon>Christiangramia</taxon>
    </lineage>
</organism>
<proteinExistence type="predicted"/>
<evidence type="ECO:0000256" key="1">
    <source>
        <dbReference type="PROSITE-ProRule" id="PRU00703"/>
    </source>
</evidence>
<dbReference type="InterPro" id="IPR046342">
    <property type="entry name" value="CBS_dom_sf"/>
</dbReference>
<dbReference type="CDD" id="cd06426">
    <property type="entry name" value="NTP_transferase_like_2"/>
    <property type="match status" value="1"/>
</dbReference>
<keyword evidence="1" id="KW-0129">CBS domain</keyword>
<dbReference type="EMBL" id="QBKQ01000003">
    <property type="protein sequence ID" value="PTX42608.1"/>
    <property type="molecule type" value="Genomic_DNA"/>
</dbReference>
<dbReference type="OrthoDB" id="9813880at2"/>
<dbReference type="Pfam" id="PF00571">
    <property type="entry name" value="CBS"/>
    <property type="match status" value="1"/>
</dbReference>
<accession>A0A2T6AFK4</accession>
<dbReference type="SUPFAM" id="SSF53448">
    <property type="entry name" value="Nucleotide-diphospho-sugar transferases"/>
    <property type="match status" value="1"/>
</dbReference>
<dbReference type="InterPro" id="IPR005835">
    <property type="entry name" value="NTP_transferase_dom"/>
</dbReference>
<keyword evidence="4" id="KW-1185">Reference proteome</keyword>
<dbReference type="Gene3D" id="3.90.550.10">
    <property type="entry name" value="Spore Coat Polysaccharide Biosynthesis Protein SpsA, Chain A"/>
    <property type="match status" value="1"/>
</dbReference>
<dbReference type="RefSeq" id="WP_108172887.1">
    <property type="nucleotide sequence ID" value="NZ_QBKQ01000003.1"/>
</dbReference>
<evidence type="ECO:0000313" key="3">
    <source>
        <dbReference type="EMBL" id="PTX42608.1"/>
    </source>
</evidence>
<name>A0A2T6AFK4_9FLAO</name>
<sequence>MTDFQDKLIEENESILTALRKLNDIRDVSRLILFVKDQSNKVIGSLTDGDIRRSLANEGDISKPVGQICNKNFFYEEFSDSFINLSFYRKKNIKILPLLDSDKKLVKIIDLENQISVLPMSAMIMAGGRGKRLSPMTDKTPKPMLDLGGKPIIEHNIDKLISFGINKIYISVKYLGEQIESYFGDGSKKGIEIEYIWEEEPLGTAGALSLVDKFESEYVLLMNSDLFTNVDLEDLYIDAKNSKADMAVASTEFKIDVPYAVFETNGSSVTAFKEKPSYVYHSNAGIYIMKRDLIKRIPKNEFYDITTLMEELIAEGGKLIHNPIRGYWIDIGKPIDYKQAQEFVKHSK</sequence>